<feature type="compositionally biased region" description="Low complexity" evidence="1">
    <location>
        <begin position="43"/>
        <end position="58"/>
    </location>
</feature>
<feature type="region of interest" description="Disordered" evidence="1">
    <location>
        <begin position="1"/>
        <end position="88"/>
    </location>
</feature>
<accession>A0A9W7SUG0</accession>
<feature type="region of interest" description="Disordered" evidence="1">
    <location>
        <begin position="101"/>
        <end position="208"/>
    </location>
</feature>
<reference evidence="2 3" key="2">
    <citation type="journal article" date="2021" name="Curr. Genet.">
        <title>Genetic response to nitrogen starvation in the aggressive Eucalyptus foliar pathogen Teratosphaeria destructans.</title>
        <authorList>
            <person name="Havenga M."/>
            <person name="Wingfield B.D."/>
            <person name="Wingfield M.J."/>
            <person name="Dreyer L.L."/>
            <person name="Roets F."/>
            <person name="Aylward J."/>
        </authorList>
    </citation>
    <scope>NUCLEOTIDE SEQUENCE [LARGE SCALE GENOMIC DNA]</scope>
    <source>
        <strain evidence="2">CMW44962</strain>
    </source>
</reference>
<proteinExistence type="predicted"/>
<dbReference type="EMBL" id="RIBY02001224">
    <property type="protein sequence ID" value="KAH9831092.1"/>
    <property type="molecule type" value="Genomic_DNA"/>
</dbReference>
<evidence type="ECO:0000256" key="1">
    <source>
        <dbReference type="SAM" id="MobiDB-lite"/>
    </source>
</evidence>
<keyword evidence="3" id="KW-1185">Reference proteome</keyword>
<dbReference type="AlphaFoldDB" id="A0A9W7SUG0"/>
<sequence length="261" mass="28005">MAQPNKPKAMSSRLATMKFMQRAAASTPDPGTPEPPAKKQRMSNGASYSSSGSTPQAGSPGGQDTSLGDDRETKWYLSYKQPDMPAVRSPLRIVSAGYSMLDSGGAKSHAEESDDVQPMRPSVVGRKSFGKFNKVIEKQNNPDMSSSDSDSDSDDGSSEEEDGEDDPTGANALIKQARKEAGNKARAQRKAQKKEEKAEAARLAEERRKKHVKLNKLTRAISSETALAPEGAMSSIELFLAEHEGALTSGSSSIDTICHEQ</sequence>
<comment type="caution">
    <text evidence="2">The sequence shown here is derived from an EMBL/GenBank/DDBJ whole genome shotgun (WGS) entry which is preliminary data.</text>
</comment>
<organism evidence="2 3">
    <name type="scientific">Teratosphaeria destructans</name>
    <dbReference type="NCBI Taxonomy" id="418781"/>
    <lineage>
        <taxon>Eukaryota</taxon>
        <taxon>Fungi</taxon>
        <taxon>Dikarya</taxon>
        <taxon>Ascomycota</taxon>
        <taxon>Pezizomycotina</taxon>
        <taxon>Dothideomycetes</taxon>
        <taxon>Dothideomycetidae</taxon>
        <taxon>Mycosphaerellales</taxon>
        <taxon>Teratosphaeriaceae</taxon>
        <taxon>Teratosphaeria</taxon>
    </lineage>
</organism>
<dbReference type="OrthoDB" id="427960at2759"/>
<feature type="compositionally biased region" description="Basic and acidic residues" evidence="1">
    <location>
        <begin position="193"/>
        <end position="207"/>
    </location>
</feature>
<reference evidence="2 3" key="1">
    <citation type="journal article" date="2018" name="IMA Fungus">
        <title>IMA Genome-F 10: Nine draft genome sequences of Claviceps purpurea s.lat., including C. arundinis, C. humidiphila, and C. cf. spartinae, pseudomolecules for the pitch canker pathogen Fusarium circinatum, draft genome of Davidsoniella eucalypti, Grosmannia galeiformis, Quambalaria eucalypti, and Teratosphaeria destructans.</title>
        <authorList>
            <person name="Wingfield B.D."/>
            <person name="Liu M."/>
            <person name="Nguyen H.D."/>
            <person name="Lane F.A."/>
            <person name="Morgan S.W."/>
            <person name="De Vos L."/>
            <person name="Wilken P.M."/>
            <person name="Duong T.A."/>
            <person name="Aylward J."/>
            <person name="Coetzee M.P."/>
            <person name="Dadej K."/>
            <person name="De Beer Z.W."/>
            <person name="Findlay W."/>
            <person name="Havenga M."/>
            <person name="Kolarik M."/>
            <person name="Menzies J.G."/>
            <person name="Naidoo K."/>
            <person name="Pochopski O."/>
            <person name="Shoukouhi P."/>
            <person name="Santana Q.C."/>
            <person name="Seifert K.A."/>
            <person name="Soal N."/>
            <person name="Steenkamp E.T."/>
            <person name="Tatham C.T."/>
            <person name="van der Nest M.A."/>
            <person name="Wingfield M.J."/>
        </authorList>
    </citation>
    <scope>NUCLEOTIDE SEQUENCE [LARGE SCALE GENOMIC DNA]</scope>
    <source>
        <strain evidence="2">CMW44962</strain>
    </source>
</reference>
<name>A0A9W7SUG0_9PEZI</name>
<protein>
    <submittedName>
        <fullName evidence="2">Zinc finger protein</fullName>
    </submittedName>
</protein>
<feature type="compositionally biased region" description="Acidic residues" evidence="1">
    <location>
        <begin position="149"/>
        <end position="167"/>
    </location>
</feature>
<gene>
    <name evidence="2" type="ORF">Tdes44962_MAKER02170</name>
</gene>
<evidence type="ECO:0000313" key="2">
    <source>
        <dbReference type="EMBL" id="KAH9831092.1"/>
    </source>
</evidence>
<dbReference type="Proteomes" id="UP001138500">
    <property type="component" value="Unassembled WGS sequence"/>
</dbReference>
<evidence type="ECO:0000313" key="3">
    <source>
        <dbReference type="Proteomes" id="UP001138500"/>
    </source>
</evidence>